<evidence type="ECO:0000256" key="10">
    <source>
        <dbReference type="ARBA" id="ARBA00022833"/>
    </source>
</evidence>
<evidence type="ECO:0000256" key="1">
    <source>
        <dbReference type="ARBA" id="ARBA00000098"/>
    </source>
</evidence>
<feature type="domain" description="Aminopeptidase N-like N-terminal" evidence="15">
    <location>
        <begin position="31"/>
        <end position="200"/>
    </location>
</feature>
<keyword evidence="8" id="KW-0479">Metal-binding</keyword>
<evidence type="ECO:0000313" key="16">
    <source>
        <dbReference type="EMBL" id="PRZ43180.1"/>
    </source>
</evidence>
<dbReference type="GO" id="GO:0016020">
    <property type="term" value="C:membrane"/>
    <property type="evidence" value="ECO:0007669"/>
    <property type="project" value="TreeGrafter"/>
</dbReference>
<evidence type="ECO:0000256" key="3">
    <source>
        <dbReference type="ARBA" id="ARBA00010136"/>
    </source>
</evidence>
<organism evidence="16 17">
    <name type="scientific">Antricoccus suffuscus</name>
    <dbReference type="NCBI Taxonomy" id="1629062"/>
    <lineage>
        <taxon>Bacteria</taxon>
        <taxon>Bacillati</taxon>
        <taxon>Actinomycetota</taxon>
        <taxon>Actinomycetes</taxon>
        <taxon>Geodermatophilales</taxon>
        <taxon>Antricoccaceae</taxon>
        <taxon>Antricoccus</taxon>
    </lineage>
</organism>
<reference evidence="16 17" key="1">
    <citation type="submission" date="2018-03" db="EMBL/GenBank/DDBJ databases">
        <title>Genomic Encyclopedia of Archaeal and Bacterial Type Strains, Phase II (KMG-II): from individual species to whole genera.</title>
        <authorList>
            <person name="Goeker M."/>
        </authorList>
    </citation>
    <scope>NUCLEOTIDE SEQUENCE [LARGE SCALE GENOMIC DNA]</scope>
    <source>
        <strain evidence="16 17">DSM 100065</strain>
    </source>
</reference>
<evidence type="ECO:0000313" key="17">
    <source>
        <dbReference type="Proteomes" id="UP000237752"/>
    </source>
</evidence>
<comment type="similarity">
    <text evidence="3">Belongs to the peptidase M1 family.</text>
</comment>
<dbReference type="RefSeq" id="WP_177557499.1">
    <property type="nucleotide sequence ID" value="NZ_PVUE01000003.1"/>
</dbReference>
<dbReference type="InterPro" id="IPR050344">
    <property type="entry name" value="Peptidase_M1_aminopeptidases"/>
</dbReference>
<dbReference type="SUPFAM" id="SSF55486">
    <property type="entry name" value="Metalloproteases ('zincins'), catalytic domain"/>
    <property type="match status" value="1"/>
</dbReference>
<evidence type="ECO:0000256" key="11">
    <source>
        <dbReference type="ARBA" id="ARBA00023049"/>
    </source>
</evidence>
<protein>
    <recommendedName>
        <fullName evidence="5">Aminopeptidase N</fullName>
        <ecNumber evidence="4">3.4.11.2</ecNumber>
    </recommendedName>
    <alternativeName>
        <fullName evidence="12">Alanine aminopeptidase</fullName>
    </alternativeName>
    <alternativeName>
        <fullName evidence="13">Lysyl aminopeptidase</fullName>
    </alternativeName>
</protein>
<dbReference type="SUPFAM" id="SSF63737">
    <property type="entry name" value="Leukotriene A4 hydrolase N-terminal domain"/>
    <property type="match status" value="1"/>
</dbReference>
<dbReference type="Pfam" id="PF01433">
    <property type="entry name" value="Peptidase_M1"/>
    <property type="match status" value="1"/>
</dbReference>
<evidence type="ECO:0000256" key="2">
    <source>
        <dbReference type="ARBA" id="ARBA00001947"/>
    </source>
</evidence>
<dbReference type="InterPro" id="IPR027268">
    <property type="entry name" value="Peptidase_M4/M1_CTD_sf"/>
</dbReference>
<dbReference type="PANTHER" id="PTHR11533:SF174">
    <property type="entry name" value="PUROMYCIN-SENSITIVE AMINOPEPTIDASE-RELATED"/>
    <property type="match status" value="1"/>
</dbReference>
<keyword evidence="10" id="KW-0862">Zinc</keyword>
<evidence type="ECO:0000256" key="13">
    <source>
        <dbReference type="ARBA" id="ARBA00031533"/>
    </source>
</evidence>
<dbReference type="GO" id="GO:0008270">
    <property type="term" value="F:zinc ion binding"/>
    <property type="evidence" value="ECO:0007669"/>
    <property type="project" value="InterPro"/>
</dbReference>
<keyword evidence="9" id="KW-0378">Hydrolase</keyword>
<evidence type="ECO:0000256" key="5">
    <source>
        <dbReference type="ARBA" id="ARBA00015611"/>
    </source>
</evidence>
<dbReference type="EMBL" id="PVUE01000003">
    <property type="protein sequence ID" value="PRZ43180.1"/>
    <property type="molecule type" value="Genomic_DNA"/>
</dbReference>
<proteinExistence type="inferred from homology"/>
<gene>
    <name evidence="16" type="ORF">CLV47_103238</name>
</gene>
<evidence type="ECO:0000256" key="4">
    <source>
        <dbReference type="ARBA" id="ARBA00012564"/>
    </source>
</evidence>
<dbReference type="InterPro" id="IPR045357">
    <property type="entry name" value="Aminopeptidase_N-like_N"/>
</dbReference>
<dbReference type="Proteomes" id="UP000237752">
    <property type="component" value="Unassembled WGS sequence"/>
</dbReference>
<dbReference type="GO" id="GO:0043171">
    <property type="term" value="P:peptide catabolic process"/>
    <property type="evidence" value="ECO:0007669"/>
    <property type="project" value="TreeGrafter"/>
</dbReference>
<evidence type="ECO:0000256" key="8">
    <source>
        <dbReference type="ARBA" id="ARBA00022723"/>
    </source>
</evidence>
<dbReference type="PANTHER" id="PTHR11533">
    <property type="entry name" value="PROTEASE M1 ZINC METALLOPROTEASE"/>
    <property type="match status" value="1"/>
</dbReference>
<evidence type="ECO:0000259" key="14">
    <source>
        <dbReference type="Pfam" id="PF01433"/>
    </source>
</evidence>
<dbReference type="GO" id="GO:0070006">
    <property type="term" value="F:metalloaminopeptidase activity"/>
    <property type="evidence" value="ECO:0007669"/>
    <property type="project" value="TreeGrafter"/>
</dbReference>
<dbReference type="GO" id="GO:0006508">
    <property type="term" value="P:proteolysis"/>
    <property type="evidence" value="ECO:0007669"/>
    <property type="project" value="UniProtKB-KW"/>
</dbReference>
<dbReference type="GO" id="GO:0005737">
    <property type="term" value="C:cytoplasm"/>
    <property type="evidence" value="ECO:0007669"/>
    <property type="project" value="TreeGrafter"/>
</dbReference>
<dbReference type="AlphaFoldDB" id="A0A2T1A3J3"/>
<evidence type="ECO:0000256" key="12">
    <source>
        <dbReference type="ARBA" id="ARBA00029811"/>
    </source>
</evidence>
<evidence type="ECO:0000256" key="7">
    <source>
        <dbReference type="ARBA" id="ARBA00022670"/>
    </source>
</evidence>
<keyword evidence="11" id="KW-0482">Metalloprotease</keyword>
<evidence type="ECO:0000259" key="15">
    <source>
        <dbReference type="Pfam" id="PF17900"/>
    </source>
</evidence>
<name>A0A2T1A3J3_9ACTN</name>
<evidence type="ECO:0000256" key="6">
    <source>
        <dbReference type="ARBA" id="ARBA00022438"/>
    </source>
</evidence>
<dbReference type="CDD" id="cd09603">
    <property type="entry name" value="M1_APN_like"/>
    <property type="match status" value="1"/>
</dbReference>
<dbReference type="GO" id="GO:0042277">
    <property type="term" value="F:peptide binding"/>
    <property type="evidence" value="ECO:0007669"/>
    <property type="project" value="TreeGrafter"/>
</dbReference>
<dbReference type="GO" id="GO:0005615">
    <property type="term" value="C:extracellular space"/>
    <property type="evidence" value="ECO:0007669"/>
    <property type="project" value="TreeGrafter"/>
</dbReference>
<keyword evidence="6" id="KW-0031">Aminopeptidase</keyword>
<keyword evidence="17" id="KW-1185">Reference proteome</keyword>
<comment type="caution">
    <text evidence="16">The sequence shown here is derived from an EMBL/GenBank/DDBJ whole genome shotgun (WGS) entry which is preliminary data.</text>
</comment>
<dbReference type="PRINTS" id="PR00756">
    <property type="entry name" value="ALADIPTASE"/>
</dbReference>
<comment type="cofactor">
    <cofactor evidence="2">
        <name>Zn(2+)</name>
        <dbReference type="ChEBI" id="CHEBI:29105"/>
    </cofactor>
</comment>
<dbReference type="InterPro" id="IPR001930">
    <property type="entry name" value="Peptidase_M1"/>
</dbReference>
<dbReference type="EC" id="3.4.11.2" evidence="4"/>
<dbReference type="GO" id="GO:0016285">
    <property type="term" value="F:alanyl aminopeptidase activity"/>
    <property type="evidence" value="ECO:0007669"/>
    <property type="project" value="UniProtKB-EC"/>
</dbReference>
<dbReference type="Pfam" id="PF17900">
    <property type="entry name" value="Peptidase_M1_N"/>
    <property type="match status" value="1"/>
</dbReference>
<dbReference type="Gene3D" id="1.10.390.10">
    <property type="entry name" value="Neutral Protease Domain 2"/>
    <property type="match status" value="1"/>
</dbReference>
<dbReference type="InterPro" id="IPR014782">
    <property type="entry name" value="Peptidase_M1_dom"/>
</dbReference>
<sequence>MSVSEPEIGPDTYGDPYTPKHGNGGYDVLSYYLELNYRVAPNRLSAKALVSVRPHRALSRLSFDLTGLKVSRVTIDGGRVKKYVARAGKLHIWPAGPTVPGVPISVEVSYGGNPRPASSPWGELGWEELDNGALVASQPTGASTWFPCNDHPSSKAPYRFAITTDSPYSVLANGTLTSKRVGSSQTTWIYEQHEPMATYLATLYIGQEPFVGLAEDPVKQTALVPRQLQAKFEHDFARQHEMVELFAGLYGAYPFSEYKVVVTEDALEIPLESQGFSTFGANHVDGQSGSDRLIAHELAHQWFGNSVGLTRWQDIWLNEGFACYSEWLWAEHSGDRTADYWARRYYDKLSALPQDFAISDPGPELMFDDRLYKRGALALHALRRTAGDPAFFDVLREWVSRYRHSTATTLDFIVLVGDRLGNAAVVLLRRWLDTHPLPSYDLPGGGGLAIRPSTRSKP</sequence>
<accession>A0A2T1A3J3</accession>
<dbReference type="InterPro" id="IPR042097">
    <property type="entry name" value="Aminopeptidase_N-like_N_sf"/>
</dbReference>
<keyword evidence="7" id="KW-0645">Protease</keyword>
<comment type="catalytic activity">
    <reaction evidence="1">
        <text>Release of an N-terminal amino acid, Xaa-|-Yaa- from a peptide, amide or arylamide. Xaa is preferably Ala, but may be most amino acids including Pro (slow action). When a terminal hydrophobic residue is followed by a prolyl residue, the two may be released as an intact Xaa-Pro dipeptide.</text>
        <dbReference type="EC" id="3.4.11.2"/>
    </reaction>
</comment>
<dbReference type="Gene3D" id="2.60.40.1730">
    <property type="entry name" value="tricorn interacting facor f3 domain"/>
    <property type="match status" value="1"/>
</dbReference>
<feature type="domain" description="Peptidase M1 membrane alanine aminopeptidase" evidence="14">
    <location>
        <begin position="252"/>
        <end position="418"/>
    </location>
</feature>
<evidence type="ECO:0000256" key="9">
    <source>
        <dbReference type="ARBA" id="ARBA00022801"/>
    </source>
</evidence>